<evidence type="ECO:0000256" key="5">
    <source>
        <dbReference type="ARBA" id="ARBA00038359"/>
    </source>
</evidence>
<dbReference type="PANTHER" id="PTHR33048">
    <property type="entry name" value="PTH11-LIKE INTEGRAL MEMBRANE PROTEIN (AFU_ORTHOLOGUE AFUA_5G11245)"/>
    <property type="match status" value="1"/>
</dbReference>
<keyword evidence="2 7" id="KW-0812">Transmembrane</keyword>
<dbReference type="InterPro" id="IPR041698">
    <property type="entry name" value="Methyltransf_25"/>
</dbReference>
<feature type="transmembrane region" description="Helical" evidence="7">
    <location>
        <begin position="16"/>
        <end position="38"/>
    </location>
</feature>
<evidence type="ECO:0000256" key="1">
    <source>
        <dbReference type="ARBA" id="ARBA00004141"/>
    </source>
</evidence>
<feature type="transmembrane region" description="Helical" evidence="7">
    <location>
        <begin position="265"/>
        <end position="288"/>
    </location>
</feature>
<evidence type="ECO:0000259" key="8">
    <source>
        <dbReference type="Pfam" id="PF13649"/>
    </source>
</evidence>
<dbReference type="EMBL" id="JAFEKC020000020">
    <property type="protein sequence ID" value="KAK0508448.1"/>
    <property type="molecule type" value="Genomic_DNA"/>
</dbReference>
<keyword evidence="4 7" id="KW-0472">Membrane</keyword>
<feature type="domain" description="Rhodopsin" evidence="9">
    <location>
        <begin position="34"/>
        <end position="289"/>
    </location>
</feature>
<evidence type="ECO:0000313" key="10">
    <source>
        <dbReference type="EMBL" id="KAK0508448.1"/>
    </source>
</evidence>
<dbReference type="PANTHER" id="PTHR33048:SF134">
    <property type="entry name" value="INTEGRAL MEMBRANE PROTEIN"/>
    <property type="match status" value="1"/>
</dbReference>
<keyword evidence="11" id="KW-1185">Reference proteome</keyword>
<accession>A0AA39QVG1</accession>
<evidence type="ECO:0000259" key="9">
    <source>
        <dbReference type="Pfam" id="PF20684"/>
    </source>
</evidence>
<dbReference type="Pfam" id="PF20684">
    <property type="entry name" value="Fung_rhodopsin"/>
    <property type="match status" value="1"/>
</dbReference>
<feature type="transmembrane region" description="Helical" evidence="7">
    <location>
        <begin position="132"/>
        <end position="156"/>
    </location>
</feature>
<feature type="transmembrane region" description="Helical" evidence="7">
    <location>
        <begin position="218"/>
        <end position="237"/>
    </location>
</feature>
<feature type="transmembrane region" description="Helical" evidence="7">
    <location>
        <begin position="50"/>
        <end position="71"/>
    </location>
</feature>
<evidence type="ECO:0000256" key="2">
    <source>
        <dbReference type="ARBA" id="ARBA00022692"/>
    </source>
</evidence>
<dbReference type="Gene3D" id="3.40.50.150">
    <property type="entry name" value="Vaccinia Virus protein VP39"/>
    <property type="match status" value="1"/>
</dbReference>
<dbReference type="GO" id="GO:0016020">
    <property type="term" value="C:membrane"/>
    <property type="evidence" value="ECO:0007669"/>
    <property type="project" value="UniProtKB-SubCell"/>
</dbReference>
<dbReference type="AlphaFoldDB" id="A0AA39QVG1"/>
<evidence type="ECO:0000256" key="6">
    <source>
        <dbReference type="SAM" id="MobiDB-lite"/>
    </source>
</evidence>
<evidence type="ECO:0000256" key="7">
    <source>
        <dbReference type="SAM" id="Phobius"/>
    </source>
</evidence>
<gene>
    <name evidence="10" type="ORF">JMJ35_008724</name>
</gene>
<feature type="transmembrane region" description="Helical" evidence="7">
    <location>
        <begin position="102"/>
        <end position="123"/>
    </location>
</feature>
<comment type="subcellular location">
    <subcellularLocation>
        <location evidence="1">Membrane</location>
        <topology evidence="1">Multi-pass membrane protein</topology>
    </subcellularLocation>
</comment>
<evidence type="ECO:0008006" key="12">
    <source>
        <dbReference type="Google" id="ProtNLM"/>
    </source>
</evidence>
<dbReference type="InterPro" id="IPR052337">
    <property type="entry name" value="SAT4-like"/>
</dbReference>
<sequence>MSSESSRVFTQYSKPVIVGAGITFTILPMIVVGLRFYARRLSRTPVGIDDWSIVVALVLCTASGVVEILAAEIGGLGSQQPQGPHGELLHTQTLTNYEKCRYVNLIITTLNHGIVKISIVLFYRRLFIVKPFMIVSGVMIAFVASWAIAFTSAMAAQCHPPAYFWEAFEIDYAPRCLNVQVLYQALAISDLILDVLVLALPIPMVASLHLPWKTKIQVIDILMLGSVVLGSGIARVTSFYQVVNFTKHHAQAYFEDTLWYTAGPLFWSFLENAVAIIGACLPTLAPLWTKKQWQSSKIGSYLKGLRKSSTSGSYNDLEGPYQNKDSVEDASSRHLVGLDSDQSLPPLVSISIYNGSKLPDSENFWKVAASDTSFWDAYVSTRPHYSPSFYSLLYAHHAAHSTTYETAHDVGRGAGQVAAELAAHFGHVVATDSDADHLSVAKRRLSPTFPTSRGTYTHSKAEDLAQHHPAGSVDMVAAAEVMVLTDAASALVSFAKILKPGGTLATWFFGRPTFSDADLFAKGQGLIDQIMIHNWTKVIRGGGPLRRWGYKRCADGMESWLDFVEFPTDTWKDVQRIKWNTHSTLPFFGKEACGWDIETVSNVKEGEKVVVKEDPDFWSNRWDVAALKAYFSVLFPGFREAVGHGDEEIDRLFKELGEVMGGEGVVRQFTWPYVLLLATRR</sequence>
<feature type="domain" description="Methyltransferase" evidence="8">
    <location>
        <begin position="409"/>
        <end position="502"/>
    </location>
</feature>
<dbReference type="Pfam" id="PF13649">
    <property type="entry name" value="Methyltransf_25"/>
    <property type="match status" value="1"/>
</dbReference>
<feature type="transmembrane region" description="Helical" evidence="7">
    <location>
        <begin position="181"/>
        <end position="206"/>
    </location>
</feature>
<evidence type="ECO:0000256" key="4">
    <source>
        <dbReference type="ARBA" id="ARBA00023136"/>
    </source>
</evidence>
<name>A0AA39QVG1_9LECA</name>
<dbReference type="InterPro" id="IPR049326">
    <property type="entry name" value="Rhodopsin_dom_fungi"/>
</dbReference>
<comment type="caution">
    <text evidence="10">The sequence shown here is derived from an EMBL/GenBank/DDBJ whole genome shotgun (WGS) entry which is preliminary data.</text>
</comment>
<protein>
    <recommendedName>
        <fullName evidence="12">Methyltransferase type 11 domain-containing protein</fullName>
    </recommendedName>
</protein>
<comment type="similarity">
    <text evidence="5">Belongs to the SAT4 family.</text>
</comment>
<dbReference type="CDD" id="cd02440">
    <property type="entry name" value="AdoMet_MTases"/>
    <property type="match status" value="1"/>
</dbReference>
<dbReference type="Proteomes" id="UP001166286">
    <property type="component" value="Unassembled WGS sequence"/>
</dbReference>
<evidence type="ECO:0000313" key="11">
    <source>
        <dbReference type="Proteomes" id="UP001166286"/>
    </source>
</evidence>
<reference evidence="10" key="1">
    <citation type="submission" date="2023-03" db="EMBL/GenBank/DDBJ databases">
        <title>Complete genome of Cladonia borealis.</title>
        <authorList>
            <person name="Park H."/>
        </authorList>
    </citation>
    <scope>NUCLEOTIDE SEQUENCE</scope>
    <source>
        <strain evidence="10">ANT050790</strain>
    </source>
</reference>
<dbReference type="InterPro" id="IPR029063">
    <property type="entry name" value="SAM-dependent_MTases_sf"/>
</dbReference>
<dbReference type="SUPFAM" id="SSF53335">
    <property type="entry name" value="S-adenosyl-L-methionine-dependent methyltransferases"/>
    <property type="match status" value="1"/>
</dbReference>
<feature type="region of interest" description="Disordered" evidence="6">
    <location>
        <begin position="306"/>
        <end position="325"/>
    </location>
</feature>
<organism evidence="10 11">
    <name type="scientific">Cladonia borealis</name>
    <dbReference type="NCBI Taxonomy" id="184061"/>
    <lineage>
        <taxon>Eukaryota</taxon>
        <taxon>Fungi</taxon>
        <taxon>Dikarya</taxon>
        <taxon>Ascomycota</taxon>
        <taxon>Pezizomycotina</taxon>
        <taxon>Lecanoromycetes</taxon>
        <taxon>OSLEUM clade</taxon>
        <taxon>Lecanoromycetidae</taxon>
        <taxon>Lecanorales</taxon>
        <taxon>Lecanorineae</taxon>
        <taxon>Cladoniaceae</taxon>
        <taxon>Cladonia</taxon>
    </lineage>
</organism>
<keyword evidence="3 7" id="KW-1133">Transmembrane helix</keyword>
<proteinExistence type="inferred from homology"/>
<evidence type="ECO:0000256" key="3">
    <source>
        <dbReference type="ARBA" id="ARBA00022989"/>
    </source>
</evidence>